<keyword evidence="2" id="KW-0812">Transmembrane</keyword>
<proteinExistence type="predicted"/>
<dbReference type="Proteomes" id="UP000695007">
    <property type="component" value="Unplaced"/>
</dbReference>
<feature type="compositionally biased region" description="Acidic residues" evidence="1">
    <location>
        <begin position="383"/>
        <end position="412"/>
    </location>
</feature>
<evidence type="ECO:0000313" key="4">
    <source>
        <dbReference type="RefSeq" id="XP_011505673.1"/>
    </source>
</evidence>
<evidence type="ECO:0000313" key="3">
    <source>
        <dbReference type="Proteomes" id="UP000695007"/>
    </source>
</evidence>
<protein>
    <submittedName>
        <fullName evidence="4">Protein PFC0760c-like</fullName>
    </submittedName>
</protein>
<gene>
    <name evidence="4" type="primary">LOC105368365</name>
</gene>
<feature type="region of interest" description="Disordered" evidence="1">
    <location>
        <begin position="380"/>
        <end position="423"/>
    </location>
</feature>
<keyword evidence="2" id="KW-1133">Transmembrane helix</keyword>
<keyword evidence="3" id="KW-1185">Reference proteome</keyword>
<sequence>MKEQWKKFDSDADLLVHVEEGKTLPIKIEFPISAFTSSMNCCRILLSSLRIFVFLGFLLILGWTAAALYANYFSVTKLKSEKYAIISEQPLYNSQVNKLSVRKDTYEGISKSADGPAENIISITTVSTRQIHHNNVYVNQQGVGTKPLISNDQNVNASKSPSDTKNFDKTESFVNYEDLKQDNLQNSNNEFKDEIIEILPTIVPITNSVNSENDIIEDNSNKSAGEIDKVFEVIQNLSEIESADIVGNLLLEEIINTVLSNSMSHEDTESHEKLIFDNEGEIDSSEEKLEGNNNKGSSEELEDINENREKISLESDISNQDNSFQTKDEIEDNSDEQVWSIFQESSNDSNENDKRIDEDSLSAFDHVENSDNEQIKSFFREESDSEEEQQNEEDDNVEDEEDDDDVDDNDDDETKRNTSDESTYQLDKIMNEIANSSFSDEILSDDELKTIGIENLPKDEELHKKIYELSQKSFPLLAEKLLPIVNENYELLVWYYNDKDNSNLFNVLDKLKASTAKLLYSTNIREFLDDLNAVIDLIGQDSYNTDSIDPLDEKDNKIKNYIIHRLSKKMDMYNFVIKYLQYDRIATLILEALNKSELSQRNYEDFEINEYLAKVFEEENMNDEMINVEEPITENYNVSKRQSLKLLETIKKLINMNDNLSSEQLLRHNNELQKHYLKYLEATTTDLDEIMKPIVGERQTSAFINESEGKSEVVTTENVNVEKLDKLEDDLEKNFEWLIRSEQLHDYNNEGIADTLYYDAADQYYDWSL</sequence>
<accession>A0AAJ7E2R0</accession>
<dbReference type="KEGG" id="csol:105368365"/>
<evidence type="ECO:0000256" key="1">
    <source>
        <dbReference type="SAM" id="MobiDB-lite"/>
    </source>
</evidence>
<feature type="transmembrane region" description="Helical" evidence="2">
    <location>
        <begin position="49"/>
        <end position="70"/>
    </location>
</feature>
<organism evidence="3 4">
    <name type="scientific">Ceratosolen solmsi marchali</name>
    <dbReference type="NCBI Taxonomy" id="326594"/>
    <lineage>
        <taxon>Eukaryota</taxon>
        <taxon>Metazoa</taxon>
        <taxon>Ecdysozoa</taxon>
        <taxon>Arthropoda</taxon>
        <taxon>Hexapoda</taxon>
        <taxon>Insecta</taxon>
        <taxon>Pterygota</taxon>
        <taxon>Neoptera</taxon>
        <taxon>Endopterygota</taxon>
        <taxon>Hymenoptera</taxon>
        <taxon>Apocrita</taxon>
        <taxon>Proctotrupomorpha</taxon>
        <taxon>Chalcidoidea</taxon>
        <taxon>Agaonidae</taxon>
        <taxon>Agaoninae</taxon>
        <taxon>Ceratosolen</taxon>
    </lineage>
</organism>
<dbReference type="GeneID" id="105368365"/>
<feature type="region of interest" description="Disordered" evidence="1">
    <location>
        <begin position="279"/>
        <end position="303"/>
    </location>
</feature>
<name>A0AAJ7E2R0_9HYME</name>
<dbReference type="AlphaFoldDB" id="A0AAJ7E2R0"/>
<dbReference type="RefSeq" id="XP_011505673.1">
    <property type="nucleotide sequence ID" value="XM_011507371.1"/>
</dbReference>
<evidence type="ECO:0000256" key="2">
    <source>
        <dbReference type="SAM" id="Phobius"/>
    </source>
</evidence>
<keyword evidence="2" id="KW-0472">Membrane</keyword>
<reference evidence="4" key="1">
    <citation type="submission" date="2025-08" db="UniProtKB">
        <authorList>
            <consortium name="RefSeq"/>
        </authorList>
    </citation>
    <scope>IDENTIFICATION</scope>
</reference>